<evidence type="ECO:0000313" key="6">
    <source>
        <dbReference type="Proteomes" id="UP001526430"/>
    </source>
</evidence>
<keyword evidence="2" id="KW-0812">Transmembrane</keyword>
<keyword evidence="6" id="KW-1185">Reference proteome</keyword>
<evidence type="ECO:0000256" key="1">
    <source>
        <dbReference type="SAM" id="Coils"/>
    </source>
</evidence>
<reference evidence="5 6" key="1">
    <citation type="submission" date="2022-10" db="EMBL/GenBank/DDBJ databases">
        <title>Roseococcus glaciei nov., sp. nov., isolated from glacier.</title>
        <authorList>
            <person name="Liu Q."/>
            <person name="Xin Y.-H."/>
        </authorList>
    </citation>
    <scope>NUCLEOTIDE SEQUENCE [LARGE SCALE GENOMIC DNA]</scope>
    <source>
        <strain evidence="5 6">MDT2-1-1</strain>
    </source>
</reference>
<dbReference type="Pfam" id="PF23357">
    <property type="entry name" value="DUF7088"/>
    <property type="match status" value="1"/>
</dbReference>
<evidence type="ECO:0000313" key="5">
    <source>
        <dbReference type="EMBL" id="MCW8084066.1"/>
    </source>
</evidence>
<sequence length="634" mass="69772">MAEGFVMRRAASLLALLFAAALAVGVVLLAQRLAPQARLDLTADRLYTLAPGTRQVLSGLRDPVTLRLFYSRRLGAEAPQFGAYAERVRALLREYAAASDGKLRLEVLDPEPFSDTEDRALALGLQGVPLNEGGEQVFFGLAGSNARDEERIIAFFQPDRERFLEADLTRLVFELSAPEKPVVGLLTPLPLNGDPRAMMMRQPALARPQVVIQQLRDAYEVREVAPDAAVIPQGIRILLLAHPQALSEATQYAVDQFVLRGGRLLLLIDPLSEMQATRPGPDGRPPTETASSLDRLLGAWGIEAPANEVVLDLRGAWRVRARPGDRVQAVDFLSWYSLQGDSLNRREVATAQLDQVTVASAGHLLRREGAPGEWTTLLQSSGQSMIVPAERVGREADPVRLLADFRADGERRILAARLRGVLPTAFPDGPPVQAEGLLPHLARSEWQANLVVIHDTDMLDDRFWVRVQEFFGQPVATPFAGNGSFLVNLADTLAGTDAMISLRSRGESLRPFTRVEEIRRVADAQFRASERQLTERLQATEARLRELRQGTGSERNAAQAVITPEQRAEIDRAREQIAATRRELRAVQLELRRDIESLEAALRAINILLVPGLLVLAAAGLALLRARRRAAARP</sequence>
<accession>A0ABT3NPH1</accession>
<evidence type="ECO:0000259" key="4">
    <source>
        <dbReference type="Pfam" id="PF23357"/>
    </source>
</evidence>
<keyword evidence="2" id="KW-1133">Transmembrane helix</keyword>
<evidence type="ECO:0000256" key="2">
    <source>
        <dbReference type="SAM" id="Phobius"/>
    </source>
</evidence>
<keyword evidence="1" id="KW-0175">Coiled coil</keyword>
<gene>
    <name evidence="5" type="ORF">OF850_00360</name>
</gene>
<feature type="domain" description="ABC-type uncharacterised transport system" evidence="3">
    <location>
        <begin position="180"/>
        <end position="488"/>
    </location>
</feature>
<evidence type="ECO:0000259" key="3">
    <source>
        <dbReference type="Pfam" id="PF09822"/>
    </source>
</evidence>
<proteinExistence type="predicted"/>
<feature type="coiled-coil region" evidence="1">
    <location>
        <begin position="530"/>
        <end position="601"/>
    </location>
</feature>
<keyword evidence="2" id="KW-0472">Membrane</keyword>
<organism evidence="5 6">
    <name type="scientific">Sabulicella glaciei</name>
    <dbReference type="NCBI Taxonomy" id="2984948"/>
    <lineage>
        <taxon>Bacteria</taxon>
        <taxon>Pseudomonadati</taxon>
        <taxon>Pseudomonadota</taxon>
        <taxon>Alphaproteobacteria</taxon>
        <taxon>Acetobacterales</taxon>
        <taxon>Acetobacteraceae</taxon>
        <taxon>Sabulicella</taxon>
    </lineage>
</organism>
<feature type="domain" description="DUF7088" evidence="4">
    <location>
        <begin position="44"/>
        <end position="143"/>
    </location>
</feature>
<comment type="caution">
    <text evidence="5">The sequence shown here is derived from an EMBL/GenBank/DDBJ whole genome shotgun (WGS) entry which is preliminary data.</text>
</comment>
<protein>
    <submittedName>
        <fullName evidence="5">Gldg family protein</fullName>
    </submittedName>
</protein>
<dbReference type="InterPro" id="IPR055396">
    <property type="entry name" value="DUF7088"/>
</dbReference>
<dbReference type="Pfam" id="PF09822">
    <property type="entry name" value="ABC_transp_aux"/>
    <property type="match status" value="1"/>
</dbReference>
<feature type="transmembrane region" description="Helical" evidence="2">
    <location>
        <begin position="600"/>
        <end position="624"/>
    </location>
</feature>
<dbReference type="EMBL" id="JAPFQI010000001">
    <property type="protein sequence ID" value="MCW8084066.1"/>
    <property type="molecule type" value="Genomic_DNA"/>
</dbReference>
<dbReference type="Proteomes" id="UP001526430">
    <property type="component" value="Unassembled WGS sequence"/>
</dbReference>
<name>A0ABT3NPH1_9PROT</name>
<dbReference type="InterPro" id="IPR019196">
    <property type="entry name" value="ABC_transp_unknown"/>
</dbReference>